<feature type="chain" id="PRO_5041338263" evidence="1">
    <location>
        <begin position="26"/>
        <end position="325"/>
    </location>
</feature>
<organism evidence="2 3">
    <name type="scientific">Lentinula raphanica</name>
    <dbReference type="NCBI Taxonomy" id="153919"/>
    <lineage>
        <taxon>Eukaryota</taxon>
        <taxon>Fungi</taxon>
        <taxon>Dikarya</taxon>
        <taxon>Basidiomycota</taxon>
        <taxon>Agaricomycotina</taxon>
        <taxon>Agaricomycetes</taxon>
        <taxon>Agaricomycetidae</taxon>
        <taxon>Agaricales</taxon>
        <taxon>Marasmiineae</taxon>
        <taxon>Omphalotaceae</taxon>
        <taxon>Lentinula</taxon>
    </lineage>
</organism>
<proteinExistence type="predicted"/>
<comment type="caution">
    <text evidence="2">The sequence shown here is derived from an EMBL/GenBank/DDBJ whole genome shotgun (WGS) entry which is preliminary data.</text>
</comment>
<reference evidence="2" key="1">
    <citation type="submission" date="2022-08" db="EMBL/GenBank/DDBJ databases">
        <authorList>
            <consortium name="DOE Joint Genome Institute"/>
            <person name="Min B."/>
            <person name="Riley R."/>
            <person name="Sierra-Patev S."/>
            <person name="Naranjo-Ortiz M."/>
            <person name="Looney B."/>
            <person name="Konkel Z."/>
            <person name="Slot J.C."/>
            <person name="Sakamoto Y."/>
            <person name="Steenwyk J.L."/>
            <person name="Rokas A."/>
            <person name="Carro J."/>
            <person name="Camarero S."/>
            <person name="Ferreira P."/>
            <person name="Molpeceres G."/>
            <person name="Ruiz-Duenas F.J."/>
            <person name="Serrano A."/>
            <person name="Henrissat B."/>
            <person name="Drula E."/>
            <person name="Hughes K.W."/>
            <person name="Mata J.L."/>
            <person name="Ishikawa N.K."/>
            <person name="Vargas-Isla R."/>
            <person name="Ushijima S."/>
            <person name="Smith C.A."/>
            <person name="Ahrendt S."/>
            <person name="Andreopoulos W."/>
            <person name="He G."/>
            <person name="Labutti K."/>
            <person name="Lipzen A."/>
            <person name="Ng V."/>
            <person name="Sandor L."/>
            <person name="Barry K."/>
            <person name="Martinez A.T."/>
            <person name="Xiao Y."/>
            <person name="Gibbons J.G."/>
            <person name="Terashima K."/>
            <person name="Hibbett D.S."/>
            <person name="Grigoriev I.V."/>
        </authorList>
    </citation>
    <scope>NUCLEOTIDE SEQUENCE</scope>
    <source>
        <strain evidence="2">TFB9207</strain>
    </source>
</reference>
<evidence type="ECO:0000256" key="1">
    <source>
        <dbReference type="SAM" id="SignalP"/>
    </source>
</evidence>
<dbReference type="AlphaFoldDB" id="A0AA38UE53"/>
<sequence>MHVSVQPLCIILATILLTFYANVSALPFVQIRDTTAPNTLDLQNSYEQGDHLDSRLFPAGPILQPRAEVNTNNATVCHRLSVDDLKQLPGYERLHKRVQEHYGHGHFNIKTYDEDYPDRAASLCINGPATVQYQDTEGPLKAKYCNQLNNTSTGKLTGTNGTAAVGNTAGNTGTVTTTVVKTTGWGLNLMFQPTSMFPTVIDMFNYFSFAISFTNTEGKTTISSFSTTTTVTVTMTSVEGETCHVENTLSVCNIPGTAKVKITAQGYVWYEFEDKTGDNFNHKAGKHYKWSVPLDYLTEEERSGDVELDMNLAINSRGHFKGVCK</sequence>
<evidence type="ECO:0000313" key="3">
    <source>
        <dbReference type="Proteomes" id="UP001163846"/>
    </source>
</evidence>
<name>A0AA38UE53_9AGAR</name>
<dbReference type="Proteomes" id="UP001163846">
    <property type="component" value="Unassembled WGS sequence"/>
</dbReference>
<evidence type="ECO:0000313" key="2">
    <source>
        <dbReference type="EMBL" id="KAJ3838349.1"/>
    </source>
</evidence>
<keyword evidence="1" id="KW-0732">Signal</keyword>
<accession>A0AA38UE53</accession>
<protein>
    <submittedName>
        <fullName evidence="2">Uncharacterized protein</fullName>
    </submittedName>
</protein>
<gene>
    <name evidence="2" type="ORF">F5878DRAFT_725394</name>
</gene>
<dbReference type="EMBL" id="MU806188">
    <property type="protein sequence ID" value="KAJ3838349.1"/>
    <property type="molecule type" value="Genomic_DNA"/>
</dbReference>
<feature type="signal peptide" evidence="1">
    <location>
        <begin position="1"/>
        <end position="25"/>
    </location>
</feature>
<keyword evidence="3" id="KW-1185">Reference proteome</keyword>